<keyword evidence="12" id="KW-1185">Reference proteome</keyword>
<gene>
    <name evidence="11" type="ORF">B0T10DRAFT_318084</name>
</gene>
<dbReference type="SMART" id="SM00389">
    <property type="entry name" value="HOX"/>
    <property type="match status" value="1"/>
</dbReference>
<dbReference type="OrthoDB" id="10056939at2759"/>
<keyword evidence="3 8" id="KW-0238">DNA-binding</keyword>
<evidence type="ECO:0000313" key="12">
    <source>
        <dbReference type="Proteomes" id="UP000777438"/>
    </source>
</evidence>
<evidence type="ECO:0000256" key="4">
    <source>
        <dbReference type="ARBA" id="ARBA00023155"/>
    </source>
</evidence>
<dbReference type="Proteomes" id="UP000777438">
    <property type="component" value="Unassembled WGS sequence"/>
</dbReference>
<keyword evidence="2" id="KW-0805">Transcription regulation</keyword>
<dbReference type="InterPro" id="IPR008422">
    <property type="entry name" value="KN_HD"/>
</dbReference>
<feature type="region of interest" description="Disordered" evidence="9">
    <location>
        <begin position="290"/>
        <end position="312"/>
    </location>
</feature>
<dbReference type="InterPro" id="IPR009057">
    <property type="entry name" value="Homeodomain-like_sf"/>
</dbReference>
<evidence type="ECO:0000256" key="1">
    <source>
        <dbReference type="ARBA" id="ARBA00004123"/>
    </source>
</evidence>
<comment type="subcellular location">
    <subcellularLocation>
        <location evidence="1 8">Nucleus</location>
    </subcellularLocation>
</comment>
<feature type="compositionally biased region" description="Pro residues" evidence="9">
    <location>
        <begin position="223"/>
        <end position="237"/>
    </location>
</feature>
<evidence type="ECO:0000256" key="5">
    <source>
        <dbReference type="ARBA" id="ARBA00023163"/>
    </source>
</evidence>
<sequence length="436" mass="48581">MEDSPSLPRQSESNPQETASRPAKMSMLATANPSPHPPFGAPPPWEVTRCPDYSLRPRTENDRVALPSIRQAFPELQLQPQPQDPVARPPQSITPTPAPLSATSPKYVHSPNESKRRRLSIEHDQDFERARQIPRLYYGNERPSSRQVSPSLMQSQESWGAPSRSSPYPGNLSQPVPAPLEMKDRIDPRTSLPSLPPPRSLEREAAPVSRLPHSADVYRGSQPPMPPHSAAPVPEPAPSYREPSYGYPYHHPNRYQSLSAGSVHAFDRTPFTAGGYPTAYPDYTGRSIFGDAGPGGMSGDNKQRKRRGNLPKETTDKLRAWFMAHLQHPYPTEDEKQELMRQTGLQMNQISNWFINARRRQLPTMINNARAESDAMTGVRGGEMKVLATTEHGDFDHHHKREPGVGPLSDGDGATYDEDLETLKQHRGANMSRGSV</sequence>
<proteinExistence type="inferred from homology"/>
<feature type="compositionally biased region" description="Polar residues" evidence="9">
    <location>
        <begin position="145"/>
        <end position="174"/>
    </location>
</feature>
<evidence type="ECO:0000256" key="3">
    <source>
        <dbReference type="ARBA" id="ARBA00023125"/>
    </source>
</evidence>
<evidence type="ECO:0000313" key="11">
    <source>
        <dbReference type="EMBL" id="KAH6890412.1"/>
    </source>
</evidence>
<feature type="compositionally biased region" description="Polar residues" evidence="9">
    <location>
        <begin position="7"/>
        <end position="19"/>
    </location>
</feature>
<evidence type="ECO:0000256" key="7">
    <source>
        <dbReference type="ARBA" id="ARBA00038021"/>
    </source>
</evidence>
<evidence type="ECO:0000256" key="9">
    <source>
        <dbReference type="SAM" id="MobiDB-lite"/>
    </source>
</evidence>
<feature type="compositionally biased region" description="Pro residues" evidence="9">
    <location>
        <begin position="34"/>
        <end position="45"/>
    </location>
</feature>
<dbReference type="GO" id="GO:0006355">
    <property type="term" value="P:regulation of DNA-templated transcription"/>
    <property type="evidence" value="ECO:0007669"/>
    <property type="project" value="InterPro"/>
</dbReference>
<name>A0A9P9AT35_9HYPO</name>
<reference evidence="11 12" key="1">
    <citation type="journal article" date="2021" name="Nat. Commun.">
        <title>Genetic determinants of endophytism in the Arabidopsis root mycobiome.</title>
        <authorList>
            <person name="Mesny F."/>
            <person name="Miyauchi S."/>
            <person name="Thiergart T."/>
            <person name="Pickel B."/>
            <person name="Atanasova L."/>
            <person name="Karlsson M."/>
            <person name="Huettel B."/>
            <person name="Barry K.W."/>
            <person name="Haridas S."/>
            <person name="Chen C."/>
            <person name="Bauer D."/>
            <person name="Andreopoulos W."/>
            <person name="Pangilinan J."/>
            <person name="LaButti K."/>
            <person name="Riley R."/>
            <person name="Lipzen A."/>
            <person name="Clum A."/>
            <person name="Drula E."/>
            <person name="Henrissat B."/>
            <person name="Kohler A."/>
            <person name="Grigoriev I.V."/>
            <person name="Martin F.M."/>
            <person name="Hacquard S."/>
        </authorList>
    </citation>
    <scope>NUCLEOTIDE SEQUENCE [LARGE SCALE GENOMIC DNA]</scope>
    <source>
        <strain evidence="11 12">MPI-CAGE-CH-0241</strain>
    </source>
</reference>
<feature type="region of interest" description="Disordered" evidence="9">
    <location>
        <begin position="394"/>
        <end position="416"/>
    </location>
</feature>
<dbReference type="GO" id="GO:0005634">
    <property type="term" value="C:nucleus"/>
    <property type="evidence" value="ECO:0007669"/>
    <property type="project" value="UniProtKB-SubCell"/>
</dbReference>
<comment type="caution">
    <text evidence="11">The sequence shown here is derived from an EMBL/GenBank/DDBJ whole genome shotgun (WGS) entry which is preliminary data.</text>
</comment>
<dbReference type="EMBL" id="JAGPYM010000009">
    <property type="protein sequence ID" value="KAH6890412.1"/>
    <property type="molecule type" value="Genomic_DNA"/>
</dbReference>
<evidence type="ECO:0000256" key="6">
    <source>
        <dbReference type="ARBA" id="ARBA00023242"/>
    </source>
</evidence>
<dbReference type="InterPro" id="IPR001356">
    <property type="entry name" value="HD"/>
</dbReference>
<dbReference type="CDD" id="cd00086">
    <property type="entry name" value="homeodomain"/>
    <property type="match status" value="1"/>
</dbReference>
<feature type="compositionally biased region" description="Basic and acidic residues" evidence="9">
    <location>
        <begin position="119"/>
        <end position="131"/>
    </location>
</feature>
<keyword evidence="5" id="KW-0804">Transcription</keyword>
<dbReference type="PROSITE" id="PS50071">
    <property type="entry name" value="HOMEOBOX_2"/>
    <property type="match status" value="1"/>
</dbReference>
<keyword evidence="4 8" id="KW-0371">Homeobox</keyword>
<accession>A0A9P9AT35</accession>
<feature type="domain" description="Homeobox" evidence="10">
    <location>
        <begin position="301"/>
        <end position="364"/>
    </location>
</feature>
<organism evidence="11 12">
    <name type="scientific">Thelonectria olida</name>
    <dbReference type="NCBI Taxonomy" id="1576542"/>
    <lineage>
        <taxon>Eukaryota</taxon>
        <taxon>Fungi</taxon>
        <taxon>Dikarya</taxon>
        <taxon>Ascomycota</taxon>
        <taxon>Pezizomycotina</taxon>
        <taxon>Sordariomycetes</taxon>
        <taxon>Hypocreomycetidae</taxon>
        <taxon>Hypocreales</taxon>
        <taxon>Nectriaceae</taxon>
        <taxon>Thelonectria</taxon>
    </lineage>
</organism>
<feature type="compositionally biased region" description="Low complexity" evidence="9">
    <location>
        <begin position="74"/>
        <end position="85"/>
    </location>
</feature>
<evidence type="ECO:0000256" key="2">
    <source>
        <dbReference type="ARBA" id="ARBA00023015"/>
    </source>
</evidence>
<dbReference type="FunFam" id="1.10.10.60:FF:000059">
    <property type="entry name" value="TGFB-induced factor homeobox 1"/>
    <property type="match status" value="1"/>
</dbReference>
<feature type="DNA-binding region" description="Homeobox" evidence="8">
    <location>
        <begin position="303"/>
        <end position="365"/>
    </location>
</feature>
<dbReference type="GO" id="GO:0003677">
    <property type="term" value="F:DNA binding"/>
    <property type="evidence" value="ECO:0007669"/>
    <property type="project" value="UniProtKB-UniRule"/>
</dbReference>
<keyword evidence="6 8" id="KW-0539">Nucleus</keyword>
<dbReference type="AlphaFoldDB" id="A0A9P9AT35"/>
<comment type="similarity">
    <text evidence="7">Belongs to the TALE/TGIF homeobox family.</text>
</comment>
<protein>
    <recommendedName>
        <fullName evidence="10">Homeobox domain-containing protein</fullName>
    </recommendedName>
</protein>
<evidence type="ECO:0000256" key="8">
    <source>
        <dbReference type="PROSITE-ProRule" id="PRU00108"/>
    </source>
</evidence>
<feature type="region of interest" description="Disordered" evidence="9">
    <location>
        <begin position="1"/>
        <end position="248"/>
    </location>
</feature>
<dbReference type="InterPro" id="IPR050224">
    <property type="entry name" value="TALE_homeobox"/>
</dbReference>
<evidence type="ECO:0000259" key="10">
    <source>
        <dbReference type="PROSITE" id="PS50071"/>
    </source>
</evidence>
<dbReference type="Gene3D" id="1.10.10.60">
    <property type="entry name" value="Homeodomain-like"/>
    <property type="match status" value="1"/>
</dbReference>
<dbReference type="Pfam" id="PF05920">
    <property type="entry name" value="Homeobox_KN"/>
    <property type="match status" value="1"/>
</dbReference>
<dbReference type="SUPFAM" id="SSF46689">
    <property type="entry name" value="Homeodomain-like"/>
    <property type="match status" value="1"/>
</dbReference>
<dbReference type="PANTHER" id="PTHR11850">
    <property type="entry name" value="HOMEOBOX PROTEIN TRANSCRIPTION FACTORS"/>
    <property type="match status" value="1"/>
</dbReference>